<evidence type="ECO:0000256" key="15">
    <source>
        <dbReference type="ARBA" id="ARBA00025088"/>
    </source>
</evidence>
<evidence type="ECO:0000256" key="13">
    <source>
        <dbReference type="ARBA" id="ARBA00023157"/>
    </source>
</evidence>
<organism evidence="21 22">
    <name type="scientific">Pelobates cultripes</name>
    <name type="common">Western spadefoot toad</name>
    <dbReference type="NCBI Taxonomy" id="61616"/>
    <lineage>
        <taxon>Eukaryota</taxon>
        <taxon>Metazoa</taxon>
        <taxon>Chordata</taxon>
        <taxon>Craniata</taxon>
        <taxon>Vertebrata</taxon>
        <taxon>Euteleostomi</taxon>
        <taxon>Amphibia</taxon>
        <taxon>Batrachia</taxon>
        <taxon>Anura</taxon>
        <taxon>Pelobatoidea</taxon>
        <taxon>Pelobatidae</taxon>
        <taxon>Pelobates</taxon>
    </lineage>
</organism>
<evidence type="ECO:0000256" key="7">
    <source>
        <dbReference type="ARBA" id="ARBA00022674"/>
    </source>
</evidence>
<name>A0AAD1SX25_PELCU</name>
<keyword evidence="5" id="KW-0964">Secreted</keyword>
<evidence type="ECO:0000256" key="14">
    <source>
        <dbReference type="ARBA" id="ARBA00023180"/>
    </source>
</evidence>
<proteinExistence type="inferred from homology"/>
<feature type="domain" description="Serpin" evidence="20">
    <location>
        <begin position="81"/>
        <end position="452"/>
    </location>
</feature>
<dbReference type="SMART" id="SM00093">
    <property type="entry name" value="SERPIN"/>
    <property type="match status" value="1"/>
</dbReference>
<gene>
    <name evidence="21" type="ORF">PECUL_23A033822</name>
</gene>
<evidence type="ECO:0000256" key="10">
    <source>
        <dbReference type="ARBA" id="ARBA00022729"/>
    </source>
</evidence>
<keyword evidence="6" id="KW-0597">Phosphoprotein</keyword>
<dbReference type="FunFam" id="3.30.497.10:FF:000008">
    <property type="entry name" value="antithrombin-III isoform X1"/>
    <property type="match status" value="1"/>
</dbReference>
<dbReference type="PANTHER" id="PTHR11461">
    <property type="entry name" value="SERINE PROTEASE INHIBITOR, SERPIN"/>
    <property type="match status" value="1"/>
</dbReference>
<evidence type="ECO:0000256" key="8">
    <source>
        <dbReference type="ARBA" id="ARBA00022690"/>
    </source>
</evidence>
<evidence type="ECO:0000256" key="19">
    <source>
        <dbReference type="SAM" id="SignalP"/>
    </source>
</evidence>
<dbReference type="InterPro" id="IPR042178">
    <property type="entry name" value="Serpin_sf_1"/>
</dbReference>
<feature type="chain" id="PRO_5041965429" description="Antithrombin-III" evidence="19">
    <location>
        <begin position="18"/>
        <end position="454"/>
    </location>
</feature>
<keyword evidence="22" id="KW-1185">Reference proteome</keyword>
<keyword evidence="12" id="KW-0094">Blood coagulation</keyword>
<keyword evidence="10 19" id="KW-0732">Signal</keyword>
<evidence type="ECO:0000256" key="12">
    <source>
        <dbReference type="ARBA" id="ARBA00023084"/>
    </source>
</evidence>
<evidence type="ECO:0000256" key="16">
    <source>
        <dbReference type="ARBA" id="ARBA00033153"/>
    </source>
</evidence>
<dbReference type="EMBL" id="OW240919">
    <property type="protein sequence ID" value="CAH2311243.1"/>
    <property type="molecule type" value="Genomic_DNA"/>
</dbReference>
<comment type="subunit">
    <text evidence="3">Forms protease inhibiting heterodimer with TMPRSS7.</text>
</comment>
<evidence type="ECO:0000256" key="3">
    <source>
        <dbReference type="ARBA" id="ARBA00011096"/>
    </source>
</evidence>
<keyword evidence="7" id="KW-0358">Heparin-binding</keyword>
<evidence type="ECO:0000259" key="20">
    <source>
        <dbReference type="SMART" id="SM00093"/>
    </source>
</evidence>
<reference evidence="21" key="1">
    <citation type="submission" date="2022-03" db="EMBL/GenBank/DDBJ databases">
        <authorList>
            <person name="Alioto T."/>
            <person name="Alioto T."/>
            <person name="Gomez Garrido J."/>
        </authorList>
    </citation>
    <scope>NUCLEOTIDE SEQUENCE</scope>
</reference>
<evidence type="ECO:0000256" key="6">
    <source>
        <dbReference type="ARBA" id="ARBA00022553"/>
    </source>
</evidence>
<dbReference type="InterPro" id="IPR023796">
    <property type="entry name" value="Serpin_dom"/>
</dbReference>
<evidence type="ECO:0000313" key="21">
    <source>
        <dbReference type="EMBL" id="CAH2311243.1"/>
    </source>
</evidence>
<keyword evidence="8" id="KW-0646">Protease inhibitor</keyword>
<evidence type="ECO:0000256" key="5">
    <source>
        <dbReference type="ARBA" id="ARBA00022525"/>
    </source>
</evidence>
<keyword evidence="14" id="KW-0325">Glycoprotein</keyword>
<evidence type="ECO:0000256" key="1">
    <source>
        <dbReference type="ARBA" id="ARBA00004239"/>
    </source>
</evidence>
<dbReference type="GO" id="GO:0004867">
    <property type="term" value="F:serine-type endopeptidase inhibitor activity"/>
    <property type="evidence" value="ECO:0007669"/>
    <property type="project" value="UniProtKB-KW"/>
</dbReference>
<keyword evidence="11" id="KW-0722">Serine protease inhibitor</keyword>
<dbReference type="PANTHER" id="PTHR11461:SF53">
    <property type="entry name" value="ANTITHROMBIN-III"/>
    <property type="match status" value="1"/>
</dbReference>
<comment type="similarity">
    <text evidence="2 17">Belongs to the serpin family.</text>
</comment>
<evidence type="ECO:0000256" key="18">
    <source>
        <dbReference type="SAM" id="MobiDB-lite"/>
    </source>
</evidence>
<keyword evidence="9" id="KW-0356">Hemostasis</keyword>
<dbReference type="InterPro" id="IPR000215">
    <property type="entry name" value="Serpin_fam"/>
</dbReference>
<evidence type="ECO:0000256" key="9">
    <source>
        <dbReference type="ARBA" id="ARBA00022696"/>
    </source>
</evidence>
<dbReference type="Proteomes" id="UP001295444">
    <property type="component" value="Chromosome 08"/>
</dbReference>
<keyword evidence="13" id="KW-1015">Disulfide bond</keyword>
<dbReference type="InterPro" id="IPR036186">
    <property type="entry name" value="Serpin_sf"/>
</dbReference>
<feature type="signal peptide" evidence="19">
    <location>
        <begin position="1"/>
        <end position="17"/>
    </location>
</feature>
<evidence type="ECO:0000256" key="17">
    <source>
        <dbReference type="RuleBase" id="RU000411"/>
    </source>
</evidence>
<dbReference type="Gene3D" id="2.30.39.10">
    <property type="entry name" value="Alpha-1-antitrypsin, domain 1"/>
    <property type="match status" value="1"/>
</dbReference>
<dbReference type="Gene3D" id="3.30.497.10">
    <property type="entry name" value="Antithrombin, subunit I, domain 2"/>
    <property type="match status" value="1"/>
</dbReference>
<evidence type="ECO:0000256" key="2">
    <source>
        <dbReference type="ARBA" id="ARBA00009500"/>
    </source>
</evidence>
<comment type="subcellular location">
    <subcellularLocation>
        <location evidence="1">Secreted</location>
        <location evidence="1">Extracellular space</location>
    </subcellularLocation>
</comment>
<sequence length="454" mass="51501">MHLFLLVLVSLVGLGFSQTQYPDVCTAKSKDIPLSPLCVYRKPVEKGENKQKDSTTPEEKVPDATNPRVWELSKANTKFAMDFYKIVADSKADSENLFMSPLSISQAFTMTKLGACENTLKQLMEVFRFDSISEKASDQIHVYFSKLNCRLYRKANKSSELVSANRLFGEKSLTFNDTYQEISEIFYGAKLWPLNFKDKPEESREIINNWVSNKTEKRITNVIPEGAITPLTTLVLVNAIYFKGQWKSMFDPENTKLDLFYRPWTNETYSVPTMYQEGLFRYGSFKKDGIQILELPYKGDDISMVFVLPSHDTPLEVIEKDITLEKLTTWLDKSHYVQTSVHIPRFKIEGAFSVKESLEKMGLVDLFDPNNAKLPGIVAGGRTDLYVSDAYHKAFLDVNEEGSEASAATAVVVTGRSLNMNRNVFRANRPCLLLIREVSLNAVIFMGRLSDPGQ</sequence>
<dbReference type="GO" id="GO:0005615">
    <property type="term" value="C:extracellular space"/>
    <property type="evidence" value="ECO:0007669"/>
    <property type="project" value="InterPro"/>
</dbReference>
<evidence type="ECO:0000256" key="4">
    <source>
        <dbReference type="ARBA" id="ARBA00015267"/>
    </source>
</evidence>
<evidence type="ECO:0000256" key="11">
    <source>
        <dbReference type="ARBA" id="ARBA00022900"/>
    </source>
</evidence>
<dbReference type="AlphaFoldDB" id="A0AAD1SX25"/>
<feature type="region of interest" description="Disordered" evidence="18">
    <location>
        <begin position="45"/>
        <end position="67"/>
    </location>
</feature>
<dbReference type="InterPro" id="IPR042185">
    <property type="entry name" value="Serpin_sf_2"/>
</dbReference>
<dbReference type="GO" id="GO:0007596">
    <property type="term" value="P:blood coagulation"/>
    <property type="evidence" value="ECO:0007669"/>
    <property type="project" value="UniProtKB-KW"/>
</dbReference>
<dbReference type="SUPFAM" id="SSF56574">
    <property type="entry name" value="Serpins"/>
    <property type="match status" value="1"/>
</dbReference>
<evidence type="ECO:0000313" key="22">
    <source>
        <dbReference type="Proteomes" id="UP001295444"/>
    </source>
</evidence>
<feature type="compositionally biased region" description="Basic and acidic residues" evidence="18">
    <location>
        <begin position="45"/>
        <end position="62"/>
    </location>
</feature>
<protein>
    <recommendedName>
        <fullName evidence="4">Antithrombin-III</fullName>
    </recommendedName>
    <alternativeName>
        <fullName evidence="16">Serpin C1</fullName>
    </alternativeName>
</protein>
<accession>A0AAD1SX25</accession>
<dbReference type="Pfam" id="PF00079">
    <property type="entry name" value="Serpin"/>
    <property type="match status" value="1"/>
</dbReference>
<comment type="function">
    <text evidence="15">Most important serine protease inhibitor in plasma that regulates the blood coagulation cascade. AT-III inhibits thrombin, matriptase-3/TMPRSS7, as well as factors IXa, Xa and XIa. Its inhibitory activity is greatly enhanced in the presence of heparin.</text>
</comment>
<dbReference type="GO" id="GO:0008201">
    <property type="term" value="F:heparin binding"/>
    <property type="evidence" value="ECO:0007669"/>
    <property type="project" value="UniProtKB-KW"/>
</dbReference>